<evidence type="ECO:0000313" key="2">
    <source>
        <dbReference type="Proteomes" id="UP000008466"/>
    </source>
</evidence>
<dbReference type="Proteomes" id="UP000008466">
    <property type="component" value="Chromosome"/>
</dbReference>
<dbReference type="AlphaFoldDB" id="F0RWQ8"/>
<sequence length="296" mass="32301">MSVVIGAALISGAFGLIQNEMNKNAQKKANRIANAEQANNAIRSYNETGRQKQVSTRLFNDEMQTSYGNDFLSSLQGGADTATLINSLSQGDTAFSKQLQGMEADAQQAIQNSNTSNRQTGQLAAMQGQQNALGLMQQGIQAEQAQGAAVGSQVTSGIRSDAGTGANAQKLQEQANEKNLQAMQKQIEYSNKSTTMQMQNTQMTASQSADKMRKSAHITAKEKAEQAINAYAGYQAQQEDYAESMKNYKKDADYFTSESNEKTAITDPETGEVTRYKTQKNSRITEEYLAFEDDDK</sequence>
<accession>F0RWQ8</accession>
<dbReference type="STRING" id="158189.SpiBuddy_1865"/>
<reference evidence="2" key="1">
    <citation type="submission" date="2011-02" db="EMBL/GenBank/DDBJ databases">
        <title>Complete sequence of Spirochaeta sp. Buddy.</title>
        <authorList>
            <person name="Lucas S."/>
            <person name="Copeland A."/>
            <person name="Lapidus A."/>
            <person name="Cheng J.-F."/>
            <person name="Goodwin L."/>
            <person name="Pitluck S."/>
            <person name="Zeytun A."/>
            <person name="Detter J.C."/>
            <person name="Han C."/>
            <person name="Tapia R."/>
            <person name="Land M."/>
            <person name="Hauser L."/>
            <person name="Kyrpides N."/>
            <person name="Ivanova N."/>
            <person name="Mikhailova N."/>
            <person name="Pagani I."/>
            <person name="Ritalahti K.M."/>
            <person name="Loeffler F.E."/>
            <person name="Woyke T."/>
        </authorList>
    </citation>
    <scope>NUCLEOTIDE SEQUENCE [LARGE SCALE GENOMIC DNA]</scope>
    <source>
        <strain evidence="2">ATCC BAA-1886 / DSM 22777 / Buddy</strain>
    </source>
</reference>
<keyword evidence="2" id="KW-1185">Reference proteome</keyword>
<dbReference type="KEGG" id="sbu:SpiBuddy_1865"/>
<dbReference type="RefSeq" id="WP_013607538.1">
    <property type="nucleotide sequence ID" value="NC_015152.1"/>
</dbReference>
<proteinExistence type="predicted"/>
<dbReference type="HOGENOM" id="CLU_939770_0_0_12"/>
<protein>
    <submittedName>
        <fullName evidence="1">Uncharacterized protein</fullName>
    </submittedName>
</protein>
<name>F0RWQ8_SPHGB</name>
<dbReference type="EMBL" id="CP002541">
    <property type="protein sequence ID" value="ADY13689.1"/>
    <property type="molecule type" value="Genomic_DNA"/>
</dbReference>
<gene>
    <name evidence="1" type="ordered locus">SpiBuddy_1865</name>
</gene>
<organism evidence="1 2">
    <name type="scientific">Sphaerochaeta globosa (strain ATCC BAA-1886 / DSM 22777 / Buddy)</name>
    <name type="common">Spirochaeta sp. (strain Buddy)</name>
    <dbReference type="NCBI Taxonomy" id="158189"/>
    <lineage>
        <taxon>Bacteria</taxon>
        <taxon>Pseudomonadati</taxon>
        <taxon>Spirochaetota</taxon>
        <taxon>Spirochaetia</taxon>
        <taxon>Spirochaetales</taxon>
        <taxon>Sphaerochaetaceae</taxon>
        <taxon>Sphaerochaeta</taxon>
    </lineage>
</organism>
<evidence type="ECO:0000313" key="1">
    <source>
        <dbReference type="EMBL" id="ADY13689.1"/>
    </source>
</evidence>